<evidence type="ECO:0000256" key="1">
    <source>
        <dbReference type="SAM" id="MobiDB-lite"/>
    </source>
</evidence>
<reference evidence="2" key="2">
    <citation type="submission" date="2021-02" db="EMBL/GenBank/DDBJ databases">
        <authorList>
            <person name="Kimball J.A."/>
            <person name="Haas M.W."/>
            <person name="Macchietto M."/>
            <person name="Kono T."/>
            <person name="Duquette J."/>
            <person name="Shao M."/>
        </authorList>
    </citation>
    <scope>NUCLEOTIDE SEQUENCE</scope>
    <source>
        <tissue evidence="2">Fresh leaf tissue</tissue>
    </source>
</reference>
<feature type="region of interest" description="Disordered" evidence="1">
    <location>
        <begin position="80"/>
        <end position="104"/>
    </location>
</feature>
<dbReference type="EMBL" id="JAAALK010000283">
    <property type="protein sequence ID" value="KAG8074860.1"/>
    <property type="molecule type" value="Genomic_DNA"/>
</dbReference>
<keyword evidence="3" id="KW-1185">Reference proteome</keyword>
<evidence type="ECO:0000313" key="2">
    <source>
        <dbReference type="EMBL" id="KAG8074860.1"/>
    </source>
</evidence>
<feature type="compositionally biased region" description="Low complexity" evidence="1">
    <location>
        <begin position="252"/>
        <end position="264"/>
    </location>
</feature>
<dbReference type="PANTHER" id="PTHR36386:SF1">
    <property type="entry name" value="OS06G0683900 PROTEIN"/>
    <property type="match status" value="1"/>
</dbReference>
<dbReference type="OrthoDB" id="1932658at2759"/>
<organism evidence="2 3">
    <name type="scientific">Zizania palustris</name>
    <name type="common">Northern wild rice</name>
    <dbReference type="NCBI Taxonomy" id="103762"/>
    <lineage>
        <taxon>Eukaryota</taxon>
        <taxon>Viridiplantae</taxon>
        <taxon>Streptophyta</taxon>
        <taxon>Embryophyta</taxon>
        <taxon>Tracheophyta</taxon>
        <taxon>Spermatophyta</taxon>
        <taxon>Magnoliopsida</taxon>
        <taxon>Liliopsida</taxon>
        <taxon>Poales</taxon>
        <taxon>Poaceae</taxon>
        <taxon>BOP clade</taxon>
        <taxon>Oryzoideae</taxon>
        <taxon>Oryzeae</taxon>
        <taxon>Zizaniinae</taxon>
        <taxon>Zizania</taxon>
    </lineage>
</organism>
<accession>A0A8J5T5E5</accession>
<feature type="compositionally biased region" description="Basic and acidic residues" evidence="1">
    <location>
        <begin position="39"/>
        <end position="50"/>
    </location>
</feature>
<feature type="region of interest" description="Disordered" evidence="1">
    <location>
        <begin position="22"/>
        <end position="56"/>
    </location>
</feature>
<dbReference type="AlphaFoldDB" id="A0A8J5T5E5"/>
<proteinExistence type="predicted"/>
<protein>
    <submittedName>
        <fullName evidence="2">Uncharacterized protein</fullName>
    </submittedName>
</protein>
<feature type="region of interest" description="Disordered" evidence="1">
    <location>
        <begin position="218"/>
        <end position="284"/>
    </location>
</feature>
<comment type="caution">
    <text evidence="2">The sequence shown here is derived from an EMBL/GenBank/DDBJ whole genome shotgun (WGS) entry which is preliminary data.</text>
</comment>
<feature type="region of interest" description="Disordered" evidence="1">
    <location>
        <begin position="298"/>
        <end position="354"/>
    </location>
</feature>
<gene>
    <name evidence="2" type="ORF">GUJ93_ZPchr0006g44609</name>
</gene>
<evidence type="ECO:0000313" key="3">
    <source>
        <dbReference type="Proteomes" id="UP000729402"/>
    </source>
</evidence>
<name>A0A8J5T5E5_ZIZPA</name>
<dbReference type="Proteomes" id="UP000729402">
    <property type="component" value="Unassembled WGS sequence"/>
</dbReference>
<dbReference type="PANTHER" id="PTHR36386">
    <property type="entry name" value="OS06G0683900 PROTEIN"/>
    <property type="match status" value="1"/>
</dbReference>
<sequence>MEEDPLIPLVHVWNNAAYDGSLPSSSAWHPQSPAVAAVRKGDKENNRPEPDDGGSDVEAEIDHIEAEILRLSSRLHHLRCSQQSEPNRNAAPTGEVVAKVRPRPRGLSLGPLDVIALVNPEKQPPRTGQSLKPIRQHPAPRGRGLSLGPLEIAAANPKVPAAQHQQQHGAGAARILKPIKEPPVQRRRTVSLGPMEIHHSVGGKPAAARVKPLPSKLNAIREEGRVSKKPAVPAKPWPSSNTKETLESKQGAAASRAKARSTSPRSRRQWQSIAKVTDSRGGNKVVDELKPKVVLSQTGGATAAAVGRKPAGSSKMRVVPSRYSLTPGASLLGGGTQERRRKQSLPGSAVDASQSEEIRAKVIESSNDPLSPQTIAKVAEMLPRIRTMPPFDESPRDSGCAKRVADLAGKRSFFTAAAEDGDGIPSYQARVLEVEAPNEAAAEA</sequence>
<feature type="region of interest" description="Disordered" evidence="1">
    <location>
        <begin position="120"/>
        <end position="142"/>
    </location>
</feature>
<reference evidence="2" key="1">
    <citation type="journal article" date="2021" name="bioRxiv">
        <title>Whole Genome Assembly and Annotation of Northern Wild Rice, Zizania palustris L., Supports a Whole Genome Duplication in the Zizania Genus.</title>
        <authorList>
            <person name="Haas M."/>
            <person name="Kono T."/>
            <person name="Macchietto M."/>
            <person name="Millas R."/>
            <person name="McGilp L."/>
            <person name="Shao M."/>
            <person name="Duquette J."/>
            <person name="Hirsch C.N."/>
            <person name="Kimball J."/>
        </authorList>
    </citation>
    <scope>NUCLEOTIDE SEQUENCE</scope>
    <source>
        <tissue evidence="2">Fresh leaf tissue</tissue>
    </source>
</reference>